<comment type="similarity">
    <text evidence="2">Belongs to the TTI2 family.</text>
</comment>
<dbReference type="STRING" id="126957.T1JFG6"/>
<feature type="coiled-coil region" evidence="4">
    <location>
        <begin position="26"/>
        <end position="53"/>
    </location>
</feature>
<protein>
    <recommendedName>
        <fullName evidence="5">Peptidase S1 domain-containing protein</fullName>
    </recommendedName>
</protein>
<dbReference type="AlphaFoldDB" id="T1JFG6"/>
<dbReference type="InterPro" id="IPR001314">
    <property type="entry name" value="Peptidase_S1A"/>
</dbReference>
<reference evidence="7" key="1">
    <citation type="submission" date="2011-05" db="EMBL/GenBank/DDBJ databases">
        <authorList>
            <person name="Richards S.R."/>
            <person name="Qu J."/>
            <person name="Jiang H."/>
            <person name="Jhangiani S.N."/>
            <person name="Agravi P."/>
            <person name="Goodspeed R."/>
            <person name="Gross S."/>
            <person name="Mandapat C."/>
            <person name="Jackson L."/>
            <person name="Mathew T."/>
            <person name="Pu L."/>
            <person name="Thornton R."/>
            <person name="Saada N."/>
            <person name="Wilczek-Boney K.B."/>
            <person name="Lee S."/>
            <person name="Kovar C."/>
            <person name="Wu Y."/>
            <person name="Scherer S.E."/>
            <person name="Worley K.C."/>
            <person name="Muzny D.M."/>
            <person name="Gibbs R."/>
        </authorList>
    </citation>
    <scope>NUCLEOTIDE SEQUENCE</scope>
    <source>
        <strain evidence="7">Brora</strain>
    </source>
</reference>
<dbReference type="GO" id="GO:0006508">
    <property type="term" value="P:proteolysis"/>
    <property type="evidence" value="ECO:0007669"/>
    <property type="project" value="UniProtKB-KW"/>
</dbReference>
<dbReference type="PANTHER" id="PTHR24252:SF7">
    <property type="entry name" value="HYALIN"/>
    <property type="match status" value="1"/>
</dbReference>
<evidence type="ECO:0000313" key="7">
    <source>
        <dbReference type="Proteomes" id="UP000014500"/>
    </source>
</evidence>
<dbReference type="GO" id="GO:0110078">
    <property type="term" value="C:TTT Hsp90 cochaperone complex"/>
    <property type="evidence" value="ECO:0007669"/>
    <property type="project" value="InterPro"/>
</dbReference>
<organism evidence="6 7">
    <name type="scientific">Strigamia maritima</name>
    <name type="common">European centipede</name>
    <name type="synonym">Geophilus maritimus</name>
    <dbReference type="NCBI Taxonomy" id="126957"/>
    <lineage>
        <taxon>Eukaryota</taxon>
        <taxon>Metazoa</taxon>
        <taxon>Ecdysozoa</taxon>
        <taxon>Arthropoda</taxon>
        <taxon>Myriapoda</taxon>
        <taxon>Chilopoda</taxon>
        <taxon>Pleurostigmophora</taxon>
        <taxon>Geophilomorpha</taxon>
        <taxon>Linotaeniidae</taxon>
        <taxon>Strigamia</taxon>
    </lineage>
</organism>
<dbReference type="CDD" id="cd00190">
    <property type="entry name" value="Tryp_SPc"/>
    <property type="match status" value="1"/>
</dbReference>
<evidence type="ECO:0000256" key="2">
    <source>
        <dbReference type="ARBA" id="ARBA00034736"/>
    </source>
</evidence>
<dbReference type="InterPro" id="IPR018870">
    <property type="entry name" value="Tti2"/>
</dbReference>
<dbReference type="InterPro" id="IPR033116">
    <property type="entry name" value="TRYPSIN_SER"/>
</dbReference>
<dbReference type="Proteomes" id="UP000014500">
    <property type="component" value="Unassembled WGS sequence"/>
</dbReference>
<evidence type="ECO:0000259" key="5">
    <source>
        <dbReference type="PROSITE" id="PS50240"/>
    </source>
</evidence>
<dbReference type="PROSITE" id="PS00134">
    <property type="entry name" value="TRYPSIN_HIS"/>
    <property type="match status" value="1"/>
</dbReference>
<dbReference type="PROSITE" id="PS50240">
    <property type="entry name" value="TRYPSIN_DOM"/>
    <property type="match status" value="1"/>
</dbReference>
<keyword evidence="3" id="KW-0645">Protease</keyword>
<dbReference type="Pfam" id="PF10521">
    <property type="entry name" value="Tti2"/>
    <property type="match status" value="1"/>
</dbReference>
<keyword evidence="3" id="KW-0720">Serine protease</keyword>
<evidence type="ECO:0000256" key="1">
    <source>
        <dbReference type="ARBA" id="ARBA00023157"/>
    </source>
</evidence>
<dbReference type="PROSITE" id="PS00135">
    <property type="entry name" value="TRYPSIN_SER"/>
    <property type="match status" value="1"/>
</dbReference>
<dbReference type="PANTHER" id="PTHR24252">
    <property type="entry name" value="ACROSIN-RELATED"/>
    <property type="match status" value="1"/>
</dbReference>
<dbReference type="FunFam" id="2.40.10.10:FF:000116">
    <property type="entry name" value="Serine protease P16"/>
    <property type="match status" value="1"/>
</dbReference>
<name>T1JFG6_STRMM</name>
<dbReference type="InterPro" id="IPR043504">
    <property type="entry name" value="Peptidase_S1_PA_chymotrypsin"/>
</dbReference>
<dbReference type="Gene3D" id="2.40.10.10">
    <property type="entry name" value="Trypsin-like serine proteases"/>
    <property type="match status" value="1"/>
</dbReference>
<dbReference type="InterPro" id="IPR001254">
    <property type="entry name" value="Trypsin_dom"/>
</dbReference>
<keyword evidence="7" id="KW-1185">Reference proteome</keyword>
<evidence type="ECO:0000256" key="3">
    <source>
        <dbReference type="RuleBase" id="RU363034"/>
    </source>
</evidence>
<accession>T1JFG6</accession>
<dbReference type="InterPro" id="IPR018114">
    <property type="entry name" value="TRYPSIN_HIS"/>
</dbReference>
<feature type="domain" description="Peptidase S1" evidence="5">
    <location>
        <begin position="354"/>
        <end position="593"/>
    </location>
</feature>
<dbReference type="GO" id="GO:0004252">
    <property type="term" value="F:serine-type endopeptidase activity"/>
    <property type="evidence" value="ECO:0007669"/>
    <property type="project" value="InterPro"/>
</dbReference>
<dbReference type="Pfam" id="PF00089">
    <property type="entry name" value="Trypsin"/>
    <property type="match status" value="1"/>
</dbReference>
<evidence type="ECO:0000313" key="6">
    <source>
        <dbReference type="EnsemblMetazoa" id="SMAR012580-PA"/>
    </source>
</evidence>
<dbReference type="EnsemblMetazoa" id="SMAR012580-RA">
    <property type="protein sequence ID" value="SMAR012580-PA"/>
    <property type="gene ID" value="SMAR012580"/>
</dbReference>
<dbReference type="EMBL" id="JH432161">
    <property type="status" value="NOT_ANNOTATED_CDS"/>
    <property type="molecule type" value="Genomic_DNA"/>
</dbReference>
<dbReference type="PhylomeDB" id="T1JFG6"/>
<dbReference type="PRINTS" id="PR00722">
    <property type="entry name" value="CHYMOTRYPSIN"/>
</dbReference>
<dbReference type="InterPro" id="IPR009003">
    <property type="entry name" value="Peptidase_S1_PA"/>
</dbReference>
<dbReference type="HOGENOM" id="CLU_458798_0_0_1"/>
<keyword evidence="1" id="KW-1015">Disulfide bond</keyword>
<dbReference type="SMART" id="SM00020">
    <property type="entry name" value="Tryp_SPc"/>
    <property type="match status" value="1"/>
</dbReference>
<keyword evidence="3" id="KW-0378">Hydrolase</keyword>
<dbReference type="eggNOG" id="KOG3627">
    <property type="taxonomic scope" value="Eukaryota"/>
</dbReference>
<evidence type="ECO:0000256" key="4">
    <source>
        <dbReference type="SAM" id="Coils"/>
    </source>
</evidence>
<sequence>MTELITDIVDVYSRLCTKIRASEIDEVTAKDQLEDLRRLIHQLLLENDSIDEKTLQILYDIVQFNLNLLLLPQNDSIENIETDTSLYTNYVERTEYIFPVIIQIYRQVLNDDKIKLSLARVKNIMTLGLHVCGCHTETHPWTNTKIIMLNREFLNNILSTCKCKSLEEVMEGGAGCRFEEGLSKNLFAYLIPKLKSDNWKNDPSNRFVFNWCLHLIKHPNVLDVLPEVLTPSLLLADDFVLENKIMGVKCLHHIIDNVNPTELRMYGRADVVYDALFHLVYTNEAELIDVLYPCLLQILTIVNQNPILHFRAPAVTMLLALILTSVIALGVGADGRGCGVTKYGQLSDESLFRIVGGKDANKGAWPWQISLRLKSWGGNRHICGGSIINEHWILTAAHCVENNPLASSYVIRVGEHDTRIVEGTEADFSVSKVLIHEGWNSRLTVHDIALIKLSRPINLKSDEEVNSVCMPPATLGNLDGQLCVATGWGHTKFQGTEPNILQQVALPIVRQQSCVAAYRYVNKVTSSMICAGYDEGGRSVCQGDSGGPLVCKVDGKWHLVGVTSWGVGCAQRGYPGVYSRVTDYLPWINAKIAIN</sequence>
<keyword evidence="4" id="KW-0175">Coiled coil</keyword>
<reference evidence="6" key="2">
    <citation type="submission" date="2015-02" db="UniProtKB">
        <authorList>
            <consortium name="EnsemblMetazoa"/>
        </authorList>
    </citation>
    <scope>IDENTIFICATION</scope>
</reference>
<dbReference type="SUPFAM" id="SSF50494">
    <property type="entry name" value="Trypsin-like serine proteases"/>
    <property type="match status" value="1"/>
</dbReference>
<proteinExistence type="inferred from homology"/>